<name>E4YLB2_OIKDI</name>
<sequence length="39" mass="3956">ISKRSSKNSAGVSAKDKGKKKLGSGLVPALRGGSEARTQ</sequence>
<organism evidence="2">
    <name type="scientific">Oikopleura dioica</name>
    <name type="common">Tunicate</name>
    <dbReference type="NCBI Taxonomy" id="34765"/>
    <lineage>
        <taxon>Eukaryota</taxon>
        <taxon>Metazoa</taxon>
        <taxon>Chordata</taxon>
        <taxon>Tunicata</taxon>
        <taxon>Appendicularia</taxon>
        <taxon>Copelata</taxon>
        <taxon>Oikopleuridae</taxon>
        <taxon>Oikopleura</taxon>
    </lineage>
</organism>
<accession>E4YLB2</accession>
<proteinExistence type="predicted"/>
<evidence type="ECO:0000256" key="1">
    <source>
        <dbReference type="SAM" id="MobiDB-lite"/>
    </source>
</evidence>
<protein>
    <submittedName>
        <fullName evidence="2">Uncharacterized protein</fullName>
    </submittedName>
</protein>
<evidence type="ECO:0000313" key="2">
    <source>
        <dbReference type="EMBL" id="CBY36273.1"/>
    </source>
</evidence>
<dbReference type="EMBL" id="FN654748">
    <property type="protein sequence ID" value="CBY36273.1"/>
    <property type="molecule type" value="Genomic_DNA"/>
</dbReference>
<dbReference type="AlphaFoldDB" id="E4YLB2"/>
<gene>
    <name evidence="2" type="ORF">GSOID_T00028762001</name>
</gene>
<feature type="region of interest" description="Disordered" evidence="1">
    <location>
        <begin position="1"/>
        <end position="39"/>
    </location>
</feature>
<feature type="non-terminal residue" evidence="2">
    <location>
        <position position="1"/>
    </location>
</feature>
<dbReference type="Proteomes" id="UP000011014">
    <property type="component" value="Unassembled WGS sequence"/>
</dbReference>
<reference evidence="2" key="1">
    <citation type="journal article" date="2010" name="Science">
        <title>Plasticity of animal genome architecture unmasked by rapid evolution of a pelagic tunicate.</title>
        <authorList>
            <person name="Denoeud F."/>
            <person name="Henriet S."/>
            <person name="Mungpakdee S."/>
            <person name="Aury J.M."/>
            <person name="Da Silva C."/>
            <person name="Brinkmann H."/>
            <person name="Mikhaleva J."/>
            <person name="Olsen L.C."/>
            <person name="Jubin C."/>
            <person name="Canestro C."/>
            <person name="Bouquet J.M."/>
            <person name="Danks G."/>
            <person name="Poulain J."/>
            <person name="Campsteijn C."/>
            <person name="Adamski M."/>
            <person name="Cross I."/>
            <person name="Yadetie F."/>
            <person name="Muffato M."/>
            <person name="Louis A."/>
            <person name="Butcher S."/>
            <person name="Tsagkogeorga G."/>
            <person name="Konrad A."/>
            <person name="Singh S."/>
            <person name="Jensen M.F."/>
            <person name="Cong E.H."/>
            <person name="Eikeseth-Otteraa H."/>
            <person name="Noel B."/>
            <person name="Anthouard V."/>
            <person name="Porcel B.M."/>
            <person name="Kachouri-Lafond R."/>
            <person name="Nishino A."/>
            <person name="Ugolini M."/>
            <person name="Chourrout P."/>
            <person name="Nishida H."/>
            <person name="Aasland R."/>
            <person name="Huzurbazar S."/>
            <person name="Westhof E."/>
            <person name="Delsuc F."/>
            <person name="Lehrach H."/>
            <person name="Reinhardt R."/>
            <person name="Weissenbach J."/>
            <person name="Roy S.W."/>
            <person name="Artiguenave F."/>
            <person name="Postlethwait J.H."/>
            <person name="Manak J.R."/>
            <person name="Thompson E.M."/>
            <person name="Jaillon O."/>
            <person name="Du Pasquier L."/>
            <person name="Boudinot P."/>
            <person name="Liberles D.A."/>
            <person name="Volff J.N."/>
            <person name="Philippe H."/>
            <person name="Lenhard B."/>
            <person name="Roest Crollius H."/>
            <person name="Wincker P."/>
            <person name="Chourrout D."/>
        </authorList>
    </citation>
    <scope>NUCLEOTIDE SEQUENCE [LARGE SCALE GENOMIC DNA]</scope>
</reference>